<feature type="transmembrane region" description="Helical" evidence="1">
    <location>
        <begin position="43"/>
        <end position="61"/>
    </location>
</feature>
<dbReference type="AlphaFoldDB" id="A0A9X1LIY0"/>
<name>A0A9X1LIY0_9FLAO</name>
<keyword evidence="1" id="KW-1133">Transmembrane helix</keyword>
<comment type="caution">
    <text evidence="2">The sequence shown here is derived from an EMBL/GenBank/DDBJ whole genome shotgun (WGS) entry which is preliminary data.</text>
</comment>
<reference evidence="2" key="1">
    <citation type="submission" date="2021-10" db="EMBL/GenBank/DDBJ databases">
        <title>Gramella sp. ASW11-100T, isolated from marine sediment.</title>
        <authorList>
            <person name="Xia C."/>
        </authorList>
    </citation>
    <scope>NUCLEOTIDE SEQUENCE</scope>
    <source>
        <strain evidence="2">ASW11-100</strain>
    </source>
</reference>
<feature type="transmembrane region" description="Helical" evidence="1">
    <location>
        <begin position="254"/>
        <end position="274"/>
    </location>
</feature>
<organism evidence="2 3">
    <name type="scientific">Christiangramia sediminis</name>
    <dbReference type="NCBI Taxonomy" id="2881336"/>
    <lineage>
        <taxon>Bacteria</taxon>
        <taxon>Pseudomonadati</taxon>
        <taxon>Bacteroidota</taxon>
        <taxon>Flavobacteriia</taxon>
        <taxon>Flavobacteriales</taxon>
        <taxon>Flavobacteriaceae</taxon>
        <taxon>Christiangramia</taxon>
    </lineage>
</organism>
<feature type="transmembrane region" description="Helical" evidence="1">
    <location>
        <begin position="73"/>
        <end position="92"/>
    </location>
</feature>
<feature type="transmembrane region" description="Helical" evidence="1">
    <location>
        <begin position="156"/>
        <end position="176"/>
    </location>
</feature>
<evidence type="ECO:0000313" key="3">
    <source>
        <dbReference type="Proteomes" id="UP001139414"/>
    </source>
</evidence>
<feature type="transmembrane region" description="Helical" evidence="1">
    <location>
        <begin position="131"/>
        <end position="150"/>
    </location>
</feature>
<sequence length="279" mass="31911">MKYVKNAFELYINSSIHVSLAVVAFTLITYFHNELVPDQNLLLFIFFASITGYNFVKYAGIAKLHHLSLAKNLRIIQIFSGFCFIALIYFSFKLKTEVLIATGILGLFTLFYAIPVFGGGRNLRSLPGIKIFIIAIVWAGSTEVLPLINAKIYLDTAILVDFLQRLFLIIILTLPFEIRDLNFDNENLATIPQKLGVFKTKVFGTFLIFLVFLMELVQKSFTSNEFLALLIVLFVSGLLLWESRENQKKYYSSFLVEAVPIFYFGIYLVFRYVLPQIPS</sequence>
<feature type="transmembrane region" description="Helical" evidence="1">
    <location>
        <begin position="12"/>
        <end position="31"/>
    </location>
</feature>
<dbReference type="EMBL" id="JAJBZG010000002">
    <property type="protein sequence ID" value="MCB7481256.1"/>
    <property type="molecule type" value="Genomic_DNA"/>
</dbReference>
<feature type="transmembrane region" description="Helical" evidence="1">
    <location>
        <begin position="98"/>
        <end position="119"/>
    </location>
</feature>
<keyword evidence="1" id="KW-0812">Transmembrane</keyword>
<feature type="transmembrane region" description="Helical" evidence="1">
    <location>
        <begin position="226"/>
        <end position="242"/>
    </location>
</feature>
<evidence type="ECO:0000256" key="1">
    <source>
        <dbReference type="SAM" id="Phobius"/>
    </source>
</evidence>
<keyword evidence="3" id="KW-1185">Reference proteome</keyword>
<dbReference type="RefSeq" id="WP_229339988.1">
    <property type="nucleotide sequence ID" value="NZ_JAJBZG010000002.1"/>
</dbReference>
<evidence type="ECO:0000313" key="2">
    <source>
        <dbReference type="EMBL" id="MCB7481256.1"/>
    </source>
</evidence>
<evidence type="ECO:0008006" key="4">
    <source>
        <dbReference type="Google" id="ProtNLM"/>
    </source>
</evidence>
<feature type="transmembrane region" description="Helical" evidence="1">
    <location>
        <begin position="196"/>
        <end position="214"/>
    </location>
</feature>
<protein>
    <recommendedName>
        <fullName evidence="4">Prenyltransferase</fullName>
    </recommendedName>
</protein>
<dbReference type="Proteomes" id="UP001139414">
    <property type="component" value="Unassembled WGS sequence"/>
</dbReference>
<accession>A0A9X1LIY0</accession>
<gene>
    <name evidence="2" type="ORF">LGQ90_08265</name>
</gene>
<keyword evidence="1" id="KW-0472">Membrane</keyword>
<proteinExistence type="predicted"/>